<dbReference type="RefSeq" id="WP_009780871.1">
    <property type="nucleotide sequence ID" value="NZ_CH672395.1"/>
</dbReference>
<proteinExistence type="predicted"/>
<organism evidence="1 2">
    <name type="scientific">Leeuwenhoekiella blandensis (strain CECT 7118 / CCUG 51940 / KCTC 22103 / MED217)</name>
    <name type="common">Flavobacterium sp. (strain MED217)</name>
    <dbReference type="NCBI Taxonomy" id="398720"/>
    <lineage>
        <taxon>Bacteria</taxon>
        <taxon>Pseudomonadati</taxon>
        <taxon>Bacteroidota</taxon>
        <taxon>Flavobacteriia</taxon>
        <taxon>Flavobacteriales</taxon>
        <taxon>Flavobacteriaceae</taxon>
        <taxon>Leeuwenhoekiella</taxon>
    </lineage>
</organism>
<gene>
    <name evidence="1" type="ORF">MED217_12579</name>
</gene>
<dbReference type="OrthoDB" id="1443823at2"/>
<evidence type="ECO:0000313" key="1">
    <source>
        <dbReference type="EMBL" id="EAQ49693.1"/>
    </source>
</evidence>
<dbReference type="STRING" id="398720.MED217_12579"/>
<accession>A3XL83</accession>
<dbReference type="Proteomes" id="UP000001601">
    <property type="component" value="Unassembled WGS sequence"/>
</dbReference>
<protein>
    <submittedName>
        <fullName evidence="1">Uncharacterized protein</fullName>
    </submittedName>
</protein>
<keyword evidence="2" id="KW-1185">Reference proteome</keyword>
<reference evidence="1 2" key="1">
    <citation type="journal article" date="2007" name="Nature">
        <title>Light stimulates growth of proteorhodopsin-containing marine Flavobacteria.</title>
        <authorList>
            <person name="Gomez-Consarnau L."/>
            <person name="Gonzalez J.M."/>
            <person name="Coll-Llado M."/>
            <person name="Gourdon P."/>
            <person name="Pascher T."/>
            <person name="Neutze R."/>
            <person name="Pedros-Alio C."/>
            <person name="Pinhassi J."/>
        </authorList>
    </citation>
    <scope>NUCLEOTIDE SEQUENCE [LARGE SCALE GENOMIC DNA]</scope>
    <source>
        <strain evidence="1 2">MED217</strain>
    </source>
</reference>
<evidence type="ECO:0000313" key="2">
    <source>
        <dbReference type="Proteomes" id="UP000001601"/>
    </source>
</evidence>
<comment type="caution">
    <text evidence="1">The sequence shown here is derived from an EMBL/GenBank/DDBJ whole genome shotgun (WGS) entry which is preliminary data.</text>
</comment>
<dbReference type="EMBL" id="AANC01000004">
    <property type="protein sequence ID" value="EAQ49693.1"/>
    <property type="molecule type" value="Genomic_DNA"/>
</dbReference>
<dbReference type="eggNOG" id="ENOG5032MY0">
    <property type="taxonomic scope" value="Bacteria"/>
</dbReference>
<dbReference type="HOGENOM" id="CLU_1439454_0_0_10"/>
<sequence length="188" mass="21852">MIIKSNASPQETSSPFFKANEEFCNHFEHFIANKNGKVKGVFNASSYLIFGEVAHPKLWTLGYKKATFTSTGNLFLSSNYESLLVAAEWKTKYVSREANDFKIRKQTTTDGIKMLFNTKLKKVEHYPKYIVEYKNGLPSLYHKILTSLESLFSSKELYEVNMKNEELSIELRSDKHHFEVFDRLIEEI</sequence>
<dbReference type="AlphaFoldDB" id="A3XL83"/>
<name>A3XL83_LEEBM</name>